<comment type="caution">
    <text evidence="2">The sequence shown here is derived from an EMBL/GenBank/DDBJ whole genome shotgun (WGS) entry which is preliminary data.</text>
</comment>
<sequence length="66" mass="7390">MIAAQFERSPAQRDNDPYESPRLDGLSRHRQRRLLAVASGGLGVRSARIDHGSVSERLSSRSDDRE</sequence>
<feature type="region of interest" description="Disordered" evidence="1">
    <location>
        <begin position="1"/>
        <end position="29"/>
    </location>
</feature>
<feature type="compositionally biased region" description="Basic and acidic residues" evidence="1">
    <location>
        <begin position="10"/>
        <end position="27"/>
    </location>
</feature>
<gene>
    <name evidence="2" type="ORF">D8Y22_19495</name>
</gene>
<name>A0A4S3TH34_9EURY</name>
<organism evidence="2 3">
    <name type="scientific">Salinadaptatus halalkaliphilus</name>
    <dbReference type="NCBI Taxonomy" id="2419781"/>
    <lineage>
        <taxon>Archaea</taxon>
        <taxon>Methanobacteriati</taxon>
        <taxon>Methanobacteriota</taxon>
        <taxon>Stenosarchaea group</taxon>
        <taxon>Halobacteria</taxon>
        <taxon>Halobacteriales</taxon>
        <taxon>Natrialbaceae</taxon>
        <taxon>Salinadaptatus</taxon>
    </lineage>
</organism>
<evidence type="ECO:0000313" key="2">
    <source>
        <dbReference type="EMBL" id="THE63172.1"/>
    </source>
</evidence>
<dbReference type="AlphaFoldDB" id="A0A4S3TH34"/>
<proteinExistence type="predicted"/>
<keyword evidence="3" id="KW-1185">Reference proteome</keyword>
<reference evidence="2 3" key="1">
    <citation type="submission" date="2018-10" db="EMBL/GenBank/DDBJ databases">
        <title>Natronolimnobius sp. XQ-INN 246 isolated from Inner Mongolia Autonomous Region of China.</title>
        <authorList>
            <person name="Xue Q."/>
        </authorList>
    </citation>
    <scope>NUCLEOTIDE SEQUENCE [LARGE SCALE GENOMIC DNA]</scope>
    <source>
        <strain evidence="2 3">XQ-INN 246</strain>
    </source>
</reference>
<accession>A0A4S3TH34</accession>
<protein>
    <submittedName>
        <fullName evidence="2">Uncharacterized protein</fullName>
    </submittedName>
</protein>
<dbReference type="Proteomes" id="UP000318864">
    <property type="component" value="Unassembled WGS sequence"/>
</dbReference>
<evidence type="ECO:0000313" key="3">
    <source>
        <dbReference type="Proteomes" id="UP000318864"/>
    </source>
</evidence>
<evidence type="ECO:0000256" key="1">
    <source>
        <dbReference type="SAM" id="MobiDB-lite"/>
    </source>
</evidence>
<dbReference type="EMBL" id="RBZW01000070">
    <property type="protein sequence ID" value="THE63172.1"/>
    <property type="molecule type" value="Genomic_DNA"/>
</dbReference>